<dbReference type="GO" id="GO:0004519">
    <property type="term" value="F:endonuclease activity"/>
    <property type="evidence" value="ECO:0007669"/>
    <property type="project" value="InterPro"/>
</dbReference>
<dbReference type="STRING" id="80878.RP29_18545"/>
<evidence type="ECO:0000256" key="1">
    <source>
        <dbReference type="SAM" id="MobiDB-lite"/>
    </source>
</evidence>
<organism evidence="2 3">
    <name type="scientific">Acidovorax temperans</name>
    <dbReference type="NCBI Taxonomy" id="80878"/>
    <lineage>
        <taxon>Bacteria</taxon>
        <taxon>Pseudomonadati</taxon>
        <taxon>Pseudomonadota</taxon>
        <taxon>Betaproteobacteria</taxon>
        <taxon>Burkholderiales</taxon>
        <taxon>Comamonadaceae</taxon>
        <taxon>Acidovorax</taxon>
    </lineage>
</organism>
<dbReference type="AlphaFoldDB" id="A0A0D7K3Z8"/>
<dbReference type="GO" id="GO:0003677">
    <property type="term" value="F:DNA binding"/>
    <property type="evidence" value="ECO:0007669"/>
    <property type="project" value="InterPro"/>
</dbReference>
<accession>A0A0D7K3Z8</accession>
<evidence type="ECO:0000313" key="2">
    <source>
        <dbReference type="EMBL" id="KJA09076.1"/>
    </source>
</evidence>
<evidence type="ECO:0008006" key="4">
    <source>
        <dbReference type="Google" id="ProtNLM"/>
    </source>
</evidence>
<sequence>MRQTPAQRHRLMVLAAVAAATGAEDPHGEPTGTAYELMKAQLYAHVRTLKNIQSVERKIEAKRTMLGDFEAYLDGVLQADAGGQDVVVGTLLVWHIDVGNFAQALALAEYALRHAVALPDQYQRTLPTLLLDEVSEAAIAGKLTGPDALAYLAKVDMLTQDHDAHDQARAKLHKAIGWACMGKTSTNDADPKDLPPDVAGIALKHLRRAMELNDKVGVKKDIERLERAVDQIKKADSTPNDGGPDKGASA</sequence>
<dbReference type="InterPro" id="IPR010270">
    <property type="entry name" value="Phage_P2_GpM"/>
</dbReference>
<protein>
    <recommendedName>
        <fullName evidence="4">Small terminase subunit</fullName>
    </recommendedName>
</protein>
<name>A0A0D7K3Z8_9BURK</name>
<proteinExistence type="predicted"/>
<comment type="caution">
    <text evidence="2">The sequence shown here is derived from an EMBL/GenBank/DDBJ whole genome shotgun (WGS) entry which is preliminary data.</text>
</comment>
<keyword evidence="3" id="KW-1185">Reference proteome</keyword>
<feature type="region of interest" description="Disordered" evidence="1">
    <location>
        <begin position="229"/>
        <end position="250"/>
    </location>
</feature>
<dbReference type="EMBL" id="JXYQ01000073">
    <property type="protein sequence ID" value="KJA09076.1"/>
    <property type="molecule type" value="Genomic_DNA"/>
</dbReference>
<dbReference type="OrthoDB" id="8562788at2"/>
<evidence type="ECO:0000313" key="3">
    <source>
        <dbReference type="Proteomes" id="UP000032566"/>
    </source>
</evidence>
<dbReference type="RefSeq" id="WP_044402214.1">
    <property type="nucleotide sequence ID" value="NZ_JXYQ01000073.1"/>
</dbReference>
<dbReference type="Pfam" id="PF05944">
    <property type="entry name" value="Phage_term_smal"/>
    <property type="match status" value="1"/>
</dbReference>
<dbReference type="PATRIC" id="fig|80878.5.peg.3677"/>
<gene>
    <name evidence="2" type="ORF">RP29_18545</name>
</gene>
<reference evidence="2 3" key="1">
    <citation type="submission" date="2014-12" db="EMBL/GenBank/DDBJ databases">
        <title>Isolation of bacteria from lake water.</title>
        <authorList>
            <person name="Sheng K.-Y."/>
            <person name="Chin P.-S."/>
            <person name="Chan K.-G."/>
            <person name="Tan G.S."/>
        </authorList>
    </citation>
    <scope>NUCLEOTIDE SEQUENCE [LARGE SCALE GENOMIC DNA]</scope>
    <source>
        <strain evidence="2 3">KY4</strain>
    </source>
</reference>
<dbReference type="Proteomes" id="UP000032566">
    <property type="component" value="Unassembled WGS sequence"/>
</dbReference>